<proteinExistence type="predicted"/>
<dbReference type="EMBL" id="CP058649">
    <property type="protein sequence ID" value="QUI21516.1"/>
    <property type="molecule type" value="Genomic_DNA"/>
</dbReference>
<keyword evidence="3" id="KW-1185">Reference proteome</keyword>
<dbReference type="KEGG" id="vpy:HZI73_04070"/>
<sequence>MMMGYKKRVRIGLLFMLLLSIAAGCSSKKEDDVKDFDMQKLADQLQEELGFEALIKAEEAVVFDLYPLEKEDVDAYLVYVSSGATTEEIAIFKAREKDKVEDMMASIQTRIADQEESFATYRPEELTRLENKRIEQRGQYVILCISNNPDKALDVIDNVIG</sequence>
<dbReference type="AlphaFoldDB" id="A0A8J8MHA6"/>
<dbReference type="Proteomes" id="UP000683246">
    <property type="component" value="Chromosome"/>
</dbReference>
<protein>
    <submittedName>
        <fullName evidence="2">DUF4358 domain-containing protein</fullName>
    </submittedName>
</protein>
<evidence type="ECO:0000313" key="2">
    <source>
        <dbReference type="EMBL" id="QUI21516.1"/>
    </source>
</evidence>
<dbReference type="PROSITE" id="PS51257">
    <property type="entry name" value="PROKAR_LIPOPROTEIN"/>
    <property type="match status" value="1"/>
</dbReference>
<evidence type="ECO:0000256" key="1">
    <source>
        <dbReference type="SAM" id="SignalP"/>
    </source>
</evidence>
<feature type="chain" id="PRO_5038513100" evidence="1">
    <location>
        <begin position="23"/>
        <end position="161"/>
    </location>
</feature>
<feature type="signal peptide" evidence="1">
    <location>
        <begin position="1"/>
        <end position="22"/>
    </location>
</feature>
<organism evidence="2 3">
    <name type="scientific">Vallitalea pronyensis</name>
    <dbReference type="NCBI Taxonomy" id="1348613"/>
    <lineage>
        <taxon>Bacteria</taxon>
        <taxon>Bacillati</taxon>
        <taxon>Bacillota</taxon>
        <taxon>Clostridia</taxon>
        <taxon>Lachnospirales</taxon>
        <taxon>Vallitaleaceae</taxon>
        <taxon>Vallitalea</taxon>
    </lineage>
</organism>
<keyword evidence="1" id="KW-0732">Signal</keyword>
<gene>
    <name evidence="2" type="ORF">HZI73_04070</name>
</gene>
<evidence type="ECO:0000313" key="3">
    <source>
        <dbReference type="Proteomes" id="UP000683246"/>
    </source>
</evidence>
<dbReference type="Pfam" id="PF14270">
    <property type="entry name" value="DUF4358"/>
    <property type="match status" value="1"/>
</dbReference>
<dbReference type="InterPro" id="IPR025648">
    <property type="entry name" value="DUF4358"/>
</dbReference>
<reference evidence="2" key="1">
    <citation type="submission" date="2020-07" db="EMBL/GenBank/DDBJ databases">
        <title>Vallitalea pronyensis genome.</title>
        <authorList>
            <person name="Postec A."/>
        </authorList>
    </citation>
    <scope>NUCLEOTIDE SEQUENCE</scope>
    <source>
        <strain evidence="2">FatNI3</strain>
    </source>
</reference>
<accession>A0A8J8MHA6</accession>
<name>A0A8J8MHA6_9FIRM</name>
<dbReference type="RefSeq" id="WP_212696986.1">
    <property type="nucleotide sequence ID" value="NZ_CP058649.1"/>
</dbReference>